<name>A0A1M5LU83_9ALTE</name>
<dbReference type="STRING" id="634436.SAMN05216361_2791"/>
<organism evidence="1 2">
    <name type="scientific">Marisediminitalea aggregata</name>
    <dbReference type="NCBI Taxonomy" id="634436"/>
    <lineage>
        <taxon>Bacteria</taxon>
        <taxon>Pseudomonadati</taxon>
        <taxon>Pseudomonadota</taxon>
        <taxon>Gammaproteobacteria</taxon>
        <taxon>Alteromonadales</taxon>
        <taxon>Alteromonadaceae</taxon>
        <taxon>Marisediminitalea</taxon>
    </lineage>
</organism>
<accession>A0A1M5LU83</accession>
<dbReference type="AlphaFoldDB" id="A0A1M5LU83"/>
<dbReference type="RefSeq" id="WP_139241578.1">
    <property type="nucleotide sequence ID" value="NZ_FQWD01000004.1"/>
</dbReference>
<evidence type="ECO:0000313" key="2">
    <source>
        <dbReference type="Proteomes" id="UP000184520"/>
    </source>
</evidence>
<reference evidence="2" key="1">
    <citation type="submission" date="2016-11" db="EMBL/GenBank/DDBJ databases">
        <authorList>
            <person name="Varghese N."/>
            <person name="Submissions S."/>
        </authorList>
    </citation>
    <scope>NUCLEOTIDE SEQUENCE [LARGE SCALE GENOMIC DNA]</scope>
    <source>
        <strain evidence="2">CGMCC 1.8995</strain>
    </source>
</reference>
<dbReference type="EMBL" id="FQWD01000004">
    <property type="protein sequence ID" value="SHG68618.1"/>
    <property type="molecule type" value="Genomic_DNA"/>
</dbReference>
<dbReference type="OrthoDB" id="6335299at2"/>
<evidence type="ECO:0000313" key="1">
    <source>
        <dbReference type="EMBL" id="SHG68618.1"/>
    </source>
</evidence>
<sequence length="143" mass="15764">MVRRFSMHGSLSVAVEGRVLVLSGSGPWNSESLQLTDVSIMQQVQALYGSPWGVLGLFSGEAVYVPEAIQKLQKQVSHELKLGRVATAVVLKNVEAPRLSKYQFELIYGSEGHNVAFFEDETAARHWLQTELAAAQSDSRFQA</sequence>
<proteinExistence type="predicted"/>
<evidence type="ECO:0008006" key="3">
    <source>
        <dbReference type="Google" id="ProtNLM"/>
    </source>
</evidence>
<keyword evidence="2" id="KW-1185">Reference proteome</keyword>
<gene>
    <name evidence="1" type="ORF">SAMN05216361_2791</name>
</gene>
<dbReference type="Proteomes" id="UP000184520">
    <property type="component" value="Unassembled WGS sequence"/>
</dbReference>
<protein>
    <recommendedName>
        <fullName evidence="3">SpoIIAA-like</fullName>
    </recommendedName>
</protein>